<dbReference type="AlphaFoldDB" id="A0A1B2EWL3"/>
<name>A0A1B2EWL3_9HYPH</name>
<dbReference type="EMBL" id="CP016619">
    <property type="protein sequence ID" value="ANY84356.1"/>
    <property type="molecule type" value="Genomic_DNA"/>
</dbReference>
<evidence type="ECO:0000313" key="1">
    <source>
        <dbReference type="EMBL" id="ANY84356.1"/>
    </source>
</evidence>
<geneLocation type="plasmid" evidence="1">
    <name>unnamed2</name>
</geneLocation>
<sequence>MTIDLRGYIEAARNIVANHALSPGTYRRWNWQGQDGTRDLGINPYGCADAANILYTIGYFPSGLEERVDWISALQSLQNPETGLFEESTHHTIHTTAHCIAALELFDAKPLHKLTSLRIYTDPEELRHFLSDLEWRGNPWRESHRGAGLFAAMVIADEVDLAWQDAYFSWLWQNTDPETGLLAGKNLPRVTHSGTTTMVPHMAGTFHYLFNMQWARRPSRYPERLIDVCLAMYQERQFPLGQSIGFAEIDWFYCMNRSLRQCNHRFEESRAAIEALGQELAEYVLNLNPKTDDGLNDLHALFGNLCAFAELQQALPGLVVTDRPMKLVLDRRPFI</sequence>
<proteinExistence type="predicted"/>
<dbReference type="KEGG" id="moc:BB934_39780"/>
<dbReference type="OrthoDB" id="9815592at2"/>
<keyword evidence="1" id="KW-0614">Plasmid</keyword>
<reference evidence="1" key="1">
    <citation type="submission" date="2016-07" db="EMBL/GenBank/DDBJ databases">
        <title>Microvirga ossetica sp. nov. a new species of rhizobia isolated from root nodules of the legume species Vicia alpestris Steven originated from North Ossetia region in the Caucasus.</title>
        <authorList>
            <person name="Safronova V.I."/>
            <person name="Kuznetsova I.G."/>
            <person name="Sazanova A.L."/>
            <person name="Belimov A."/>
            <person name="Andronov E."/>
            <person name="Osledkin Y.S."/>
            <person name="Onishchuk O.P."/>
            <person name="Kurchak O.N."/>
            <person name="Shaposhnikov A.I."/>
            <person name="Willems A."/>
            <person name="Tikhonovich I.A."/>
        </authorList>
    </citation>
    <scope>NUCLEOTIDE SEQUENCE [LARGE SCALE GENOMIC DNA]</scope>
    <source>
        <strain evidence="1">V5/3M</strain>
        <plasmid evidence="1">unnamed2</plasmid>
    </source>
</reference>
<organism evidence="1">
    <name type="scientific">Microvirga ossetica</name>
    <dbReference type="NCBI Taxonomy" id="1882682"/>
    <lineage>
        <taxon>Bacteria</taxon>
        <taxon>Pseudomonadati</taxon>
        <taxon>Pseudomonadota</taxon>
        <taxon>Alphaproteobacteria</taxon>
        <taxon>Hyphomicrobiales</taxon>
        <taxon>Methylobacteriaceae</taxon>
        <taxon>Microvirga</taxon>
    </lineage>
</organism>
<protein>
    <submittedName>
        <fullName evidence="1">Uncharacterized protein</fullName>
    </submittedName>
</protein>
<dbReference type="RefSeq" id="WP_099515258.1">
    <property type="nucleotide sequence ID" value="NZ_CP016619.1"/>
</dbReference>
<gene>
    <name evidence="1" type="ORF">BB934_39780</name>
</gene>
<accession>A0A1B2EWL3</accession>